<dbReference type="EnsemblMetazoa" id="Aqu2.1.04267_001">
    <property type="protein sequence ID" value="Aqu2.1.04267_001"/>
    <property type="gene ID" value="Aqu2.1.04267"/>
</dbReference>
<proteinExistence type="predicted"/>
<organism evidence="1">
    <name type="scientific">Amphimedon queenslandica</name>
    <name type="common">Sponge</name>
    <dbReference type="NCBI Taxonomy" id="400682"/>
    <lineage>
        <taxon>Eukaryota</taxon>
        <taxon>Metazoa</taxon>
        <taxon>Porifera</taxon>
        <taxon>Demospongiae</taxon>
        <taxon>Heteroscleromorpha</taxon>
        <taxon>Haplosclerida</taxon>
        <taxon>Niphatidae</taxon>
        <taxon>Amphimedon</taxon>
    </lineage>
</organism>
<accession>A0A1X7SQE8</accession>
<dbReference type="InParanoid" id="A0A1X7SQE8"/>
<evidence type="ECO:0000313" key="1">
    <source>
        <dbReference type="EnsemblMetazoa" id="Aqu2.1.04267_001"/>
    </source>
</evidence>
<dbReference type="AlphaFoldDB" id="A0A1X7SQE8"/>
<protein>
    <submittedName>
        <fullName evidence="1">Uncharacterized protein</fullName>
    </submittedName>
</protein>
<name>A0A1X7SQE8_AMPQE</name>
<sequence>MNSISRSFLISNHFTTYLTITDTICLEFIRLTTSSITLSPTKS</sequence>
<reference evidence="1" key="1">
    <citation type="submission" date="2017-05" db="UniProtKB">
        <authorList>
            <consortium name="EnsemblMetazoa"/>
        </authorList>
    </citation>
    <scope>IDENTIFICATION</scope>
</reference>